<dbReference type="AlphaFoldDB" id="A0A318Y567"/>
<evidence type="ECO:0000313" key="1">
    <source>
        <dbReference type="EMBL" id="PYH28969.1"/>
    </source>
</evidence>
<accession>A0A318Y567</accession>
<dbReference type="RefSeq" id="XP_025474447.1">
    <property type="nucleotide sequence ID" value="XM_025624400.1"/>
</dbReference>
<keyword evidence="2" id="KW-1185">Reference proteome</keyword>
<organism evidence="1 2">
    <name type="scientific">Aspergillus neoniger (strain CBS 115656)</name>
    <dbReference type="NCBI Taxonomy" id="1448310"/>
    <lineage>
        <taxon>Eukaryota</taxon>
        <taxon>Fungi</taxon>
        <taxon>Dikarya</taxon>
        <taxon>Ascomycota</taxon>
        <taxon>Pezizomycotina</taxon>
        <taxon>Eurotiomycetes</taxon>
        <taxon>Eurotiomycetidae</taxon>
        <taxon>Eurotiales</taxon>
        <taxon>Aspergillaceae</taxon>
        <taxon>Aspergillus</taxon>
        <taxon>Aspergillus subgen. Circumdati</taxon>
    </lineage>
</organism>
<reference evidence="1" key="1">
    <citation type="submission" date="2016-12" db="EMBL/GenBank/DDBJ databases">
        <title>The genomes of Aspergillus section Nigri reveals drivers in fungal speciation.</title>
        <authorList>
            <consortium name="DOE Joint Genome Institute"/>
            <person name="Vesth T.C."/>
            <person name="Nybo J."/>
            <person name="Theobald S."/>
            <person name="Brandl J."/>
            <person name="Frisvad J.C."/>
            <person name="Nielsen K.F."/>
            <person name="Lyhne E.K."/>
            <person name="Kogle M.E."/>
            <person name="Kuo A."/>
            <person name="Riley R."/>
            <person name="Clum A."/>
            <person name="Nolan M."/>
            <person name="Lipzen A."/>
            <person name="Salamov A."/>
            <person name="Henrissat B."/>
            <person name="Wiebenga A."/>
            <person name="De Vries R.P."/>
            <person name="Grigoriev I.V."/>
            <person name="Mortensen U.H."/>
            <person name="Andersen M.R."/>
            <person name="Baker S.E."/>
        </authorList>
    </citation>
    <scope>NUCLEOTIDE SEQUENCE [LARGE SCALE GENOMIC DNA]</scope>
    <source>
        <strain evidence="1">CBS 115656</strain>
    </source>
</reference>
<evidence type="ECO:0000313" key="2">
    <source>
        <dbReference type="Proteomes" id="UP000247647"/>
    </source>
</evidence>
<name>A0A318Y567_ASPNB</name>
<gene>
    <name evidence="1" type="ORF">BO87DRAFT_380909</name>
</gene>
<dbReference type="GeneID" id="37126856"/>
<dbReference type="EMBL" id="KZ821500">
    <property type="protein sequence ID" value="PYH28969.1"/>
    <property type="molecule type" value="Genomic_DNA"/>
</dbReference>
<protein>
    <submittedName>
        <fullName evidence="1">Uncharacterized protein</fullName>
    </submittedName>
</protein>
<proteinExistence type="predicted"/>
<dbReference type="Proteomes" id="UP000247647">
    <property type="component" value="Unassembled WGS sequence"/>
</dbReference>
<sequence length="72" mass="8141">MLDALTHGIGIGHSGYFSFFSRSVQQHGCILVNAATSSSWIRLSPHVIEQIFAITHGMIIRDDYYPNKQSYR</sequence>